<sequence>MANIIYLSVTGNKQGLISRGASTIDSIGNKYQSGHEDEILVFEVSSGLSMGQNVSFQPLDIRKPIDKSSPLLAQALTNSEMLTCNFSFYRTGMNGSMELYYKIKLTEAAIVSLNCFYPNSVTHNDSQPEESLSIRFKSITWEHVMAGTSSYSIWDDRSF</sequence>
<organism evidence="1 2">
    <name type="scientific">Morganella morganii</name>
    <name type="common">Proteus morganii</name>
    <dbReference type="NCBI Taxonomy" id="582"/>
    <lineage>
        <taxon>Bacteria</taxon>
        <taxon>Pseudomonadati</taxon>
        <taxon>Pseudomonadota</taxon>
        <taxon>Gammaproteobacteria</taxon>
        <taxon>Enterobacterales</taxon>
        <taxon>Morganellaceae</taxon>
        <taxon>Morganella</taxon>
    </lineage>
</organism>
<dbReference type="InterPro" id="IPR036624">
    <property type="entry name" value="Hcp1-lik_sf"/>
</dbReference>
<gene>
    <name evidence="1" type="ORF">UA45_09480</name>
</gene>
<dbReference type="InterPro" id="IPR052947">
    <property type="entry name" value="T6SS_Hcp1_domain"/>
</dbReference>
<evidence type="ECO:0000313" key="2">
    <source>
        <dbReference type="Proteomes" id="UP000032582"/>
    </source>
</evidence>
<protein>
    <submittedName>
        <fullName evidence="1">Hcp</fullName>
    </submittedName>
</protein>
<dbReference type="PATRIC" id="fig|582.24.peg.2963"/>
<dbReference type="RefSeq" id="WP_045138293.1">
    <property type="nucleotide sequence ID" value="NZ_JAHOAK010000013.1"/>
</dbReference>
<name>A0A0D8LAY8_MORMO</name>
<reference evidence="1 2" key="1">
    <citation type="submission" date="2015-02" db="EMBL/GenBank/DDBJ databases">
        <title>Whole genome shotgun sequencing of cultured foodborne pathogen.</title>
        <authorList>
            <person name="Timme R."/>
            <person name="Allard M.W."/>
            <person name="Strain E."/>
            <person name="Evans P.S."/>
            <person name="Brown E."/>
        </authorList>
    </citation>
    <scope>NUCLEOTIDE SEQUENCE [LARGE SCALE GENOMIC DNA]</scope>
    <source>
        <strain evidence="1 2">GCSL-TSO-24</strain>
    </source>
</reference>
<dbReference type="SUPFAM" id="SSF141452">
    <property type="entry name" value="Hcp1-like"/>
    <property type="match status" value="1"/>
</dbReference>
<dbReference type="InterPro" id="IPR008514">
    <property type="entry name" value="T6SS_Hcp"/>
</dbReference>
<dbReference type="EMBL" id="JZSH01000091">
    <property type="protein sequence ID" value="KJF77918.1"/>
    <property type="molecule type" value="Genomic_DNA"/>
</dbReference>
<dbReference type="PANTHER" id="PTHR34319">
    <property type="entry name" value="MAJOR EXPORTED PROTEIN"/>
    <property type="match status" value="1"/>
</dbReference>
<accession>A0A0D8LAY8</accession>
<comment type="caution">
    <text evidence="1">The sequence shown here is derived from an EMBL/GenBank/DDBJ whole genome shotgun (WGS) entry which is preliminary data.</text>
</comment>
<dbReference type="Pfam" id="PF05638">
    <property type="entry name" value="T6SS_HCP"/>
    <property type="match status" value="1"/>
</dbReference>
<dbReference type="NCBIfam" id="TIGR03344">
    <property type="entry name" value="VI_effect_Hcp1"/>
    <property type="match status" value="1"/>
</dbReference>
<dbReference type="Proteomes" id="UP000032582">
    <property type="component" value="Unassembled WGS sequence"/>
</dbReference>
<evidence type="ECO:0000313" key="1">
    <source>
        <dbReference type="EMBL" id="KJF77918.1"/>
    </source>
</evidence>
<dbReference type="PANTHER" id="PTHR34319:SF7">
    <property type="entry name" value="HNH ENDONUCLEASE DOMAIN-CONTAINING PROTEIN"/>
    <property type="match status" value="1"/>
</dbReference>
<dbReference type="AlphaFoldDB" id="A0A0D8LAY8"/>
<dbReference type="Gene3D" id="2.30.110.20">
    <property type="entry name" value="Hcp1-like"/>
    <property type="match status" value="1"/>
</dbReference>
<proteinExistence type="predicted"/>